<gene>
    <name evidence="3" type="ORF">Ate02nite_91500</name>
</gene>
<sequence>MLLPPAAAPLPVAGVLSGGGETTVVVDLATLAGADRRSARVTVDGHTVDADLLPVMSDGLSVALVVDAAEAGAGTLPAWLSAAARFVLEAPIGTDAVVVPDRRPAAALTAPKLGAAGVVEALATVRPEGERDTAAALALARGQFPPAAAGRRLVVMYTSAPAAGDETAARVAEEFRRDGTMLVVVGTAAAGDYWSAAATATGGFFAPVGEPVVVPALDQVESTLRDRYLVRFPTPDALPARASITVGTLTAETILPAPGNANRGRPFARTLLIALALAGTAALVIVLIARTRRPRPPAGPPGLTSVFTGRATVPGTTRGQTRVPWL</sequence>
<protein>
    <recommendedName>
        <fullName evidence="5">VWFA domain-containing protein</fullName>
    </recommendedName>
</protein>
<dbReference type="SUPFAM" id="SSF53300">
    <property type="entry name" value="vWA-like"/>
    <property type="match status" value="1"/>
</dbReference>
<dbReference type="Proteomes" id="UP000623608">
    <property type="component" value="Unassembled WGS sequence"/>
</dbReference>
<keyword evidence="2" id="KW-0472">Membrane</keyword>
<feature type="transmembrane region" description="Helical" evidence="2">
    <location>
        <begin position="267"/>
        <end position="289"/>
    </location>
</feature>
<evidence type="ECO:0000313" key="4">
    <source>
        <dbReference type="Proteomes" id="UP000623608"/>
    </source>
</evidence>
<keyword evidence="2" id="KW-0812">Transmembrane</keyword>
<organism evidence="3 4">
    <name type="scientific">Paractinoplanes tereljensis</name>
    <dbReference type="NCBI Taxonomy" id="571912"/>
    <lineage>
        <taxon>Bacteria</taxon>
        <taxon>Bacillati</taxon>
        <taxon>Actinomycetota</taxon>
        <taxon>Actinomycetes</taxon>
        <taxon>Micromonosporales</taxon>
        <taxon>Micromonosporaceae</taxon>
        <taxon>Paractinoplanes</taxon>
    </lineage>
</organism>
<dbReference type="EMBL" id="BOMY01000060">
    <property type="protein sequence ID" value="GIF26420.1"/>
    <property type="molecule type" value="Genomic_DNA"/>
</dbReference>
<feature type="region of interest" description="Disordered" evidence="1">
    <location>
        <begin position="296"/>
        <end position="326"/>
    </location>
</feature>
<keyword evidence="2" id="KW-1133">Transmembrane helix</keyword>
<dbReference type="Gene3D" id="3.40.50.410">
    <property type="entry name" value="von Willebrand factor, type A domain"/>
    <property type="match status" value="1"/>
</dbReference>
<evidence type="ECO:0008006" key="5">
    <source>
        <dbReference type="Google" id="ProtNLM"/>
    </source>
</evidence>
<dbReference type="InterPro" id="IPR036465">
    <property type="entry name" value="vWFA_dom_sf"/>
</dbReference>
<comment type="caution">
    <text evidence="3">The sequence shown here is derived from an EMBL/GenBank/DDBJ whole genome shotgun (WGS) entry which is preliminary data.</text>
</comment>
<name>A0A919TZM6_9ACTN</name>
<proteinExistence type="predicted"/>
<evidence type="ECO:0000256" key="2">
    <source>
        <dbReference type="SAM" id="Phobius"/>
    </source>
</evidence>
<reference evidence="3" key="1">
    <citation type="submission" date="2021-01" db="EMBL/GenBank/DDBJ databases">
        <title>Whole genome shotgun sequence of Actinoplanes tereljensis NBRC 105297.</title>
        <authorList>
            <person name="Komaki H."/>
            <person name="Tamura T."/>
        </authorList>
    </citation>
    <scope>NUCLEOTIDE SEQUENCE</scope>
    <source>
        <strain evidence="3">NBRC 105297</strain>
    </source>
</reference>
<keyword evidence="4" id="KW-1185">Reference proteome</keyword>
<evidence type="ECO:0000256" key="1">
    <source>
        <dbReference type="SAM" id="MobiDB-lite"/>
    </source>
</evidence>
<dbReference type="AlphaFoldDB" id="A0A919TZM6"/>
<evidence type="ECO:0000313" key="3">
    <source>
        <dbReference type="EMBL" id="GIF26420.1"/>
    </source>
</evidence>
<accession>A0A919TZM6</accession>